<feature type="compositionally biased region" description="Acidic residues" evidence="1">
    <location>
        <begin position="119"/>
        <end position="163"/>
    </location>
</feature>
<keyword evidence="4" id="KW-1185">Reference proteome</keyword>
<evidence type="ECO:0000313" key="4">
    <source>
        <dbReference type="Proteomes" id="UP001303160"/>
    </source>
</evidence>
<sequence length="208" mass="20871">MRSNTPLILSLALALASLTTSNPLPSSHSIQINKRSPPQHNLFNSPLSKRARTPTSSDDERNDPTYQQPEGPYSDGSSSASDRGSSPMQVDSDRSPSPQQQQLGHGPQSDSGTSRDADGETDSSADADGETDSSADADGETDSSADADGETDSSADADGETDSSADAIGSPDPEAAPQGGVGRGNGGDGRGGRGGGQGAGRGRGAANA</sequence>
<name>A0AAN6XLV1_9PEZI</name>
<evidence type="ECO:0000256" key="2">
    <source>
        <dbReference type="SAM" id="SignalP"/>
    </source>
</evidence>
<feature type="compositionally biased region" description="Gly residues" evidence="1">
    <location>
        <begin position="179"/>
        <end position="208"/>
    </location>
</feature>
<reference evidence="3" key="1">
    <citation type="journal article" date="2023" name="Mol. Phylogenet. Evol.">
        <title>Genome-scale phylogeny and comparative genomics of the fungal order Sordariales.</title>
        <authorList>
            <person name="Hensen N."/>
            <person name="Bonometti L."/>
            <person name="Westerberg I."/>
            <person name="Brannstrom I.O."/>
            <person name="Guillou S."/>
            <person name="Cros-Aarteil S."/>
            <person name="Calhoun S."/>
            <person name="Haridas S."/>
            <person name="Kuo A."/>
            <person name="Mondo S."/>
            <person name="Pangilinan J."/>
            <person name="Riley R."/>
            <person name="LaButti K."/>
            <person name="Andreopoulos B."/>
            <person name="Lipzen A."/>
            <person name="Chen C."/>
            <person name="Yan M."/>
            <person name="Daum C."/>
            <person name="Ng V."/>
            <person name="Clum A."/>
            <person name="Steindorff A."/>
            <person name="Ohm R.A."/>
            <person name="Martin F."/>
            <person name="Silar P."/>
            <person name="Natvig D.O."/>
            <person name="Lalanne C."/>
            <person name="Gautier V."/>
            <person name="Ament-Velasquez S.L."/>
            <person name="Kruys A."/>
            <person name="Hutchinson M.I."/>
            <person name="Powell A.J."/>
            <person name="Barry K."/>
            <person name="Miller A.N."/>
            <person name="Grigoriev I.V."/>
            <person name="Debuchy R."/>
            <person name="Gladieux P."/>
            <person name="Hiltunen Thoren M."/>
            <person name="Johannesson H."/>
        </authorList>
    </citation>
    <scope>NUCLEOTIDE SEQUENCE</scope>
    <source>
        <strain evidence="3">CBS 315.58</strain>
    </source>
</reference>
<reference evidence="3" key="2">
    <citation type="submission" date="2023-05" db="EMBL/GenBank/DDBJ databases">
        <authorList>
            <consortium name="Lawrence Berkeley National Laboratory"/>
            <person name="Steindorff A."/>
            <person name="Hensen N."/>
            <person name="Bonometti L."/>
            <person name="Westerberg I."/>
            <person name="Brannstrom I.O."/>
            <person name="Guillou S."/>
            <person name="Cros-Aarteil S."/>
            <person name="Calhoun S."/>
            <person name="Haridas S."/>
            <person name="Kuo A."/>
            <person name="Mondo S."/>
            <person name="Pangilinan J."/>
            <person name="Riley R."/>
            <person name="Labutti K."/>
            <person name="Andreopoulos B."/>
            <person name="Lipzen A."/>
            <person name="Chen C."/>
            <person name="Yanf M."/>
            <person name="Daum C."/>
            <person name="Ng V."/>
            <person name="Clum A."/>
            <person name="Ohm R."/>
            <person name="Martin F."/>
            <person name="Silar P."/>
            <person name="Natvig D."/>
            <person name="Lalanne C."/>
            <person name="Gautier V."/>
            <person name="Ament-Velasquez S.L."/>
            <person name="Kruys A."/>
            <person name="Hutchinson M.I."/>
            <person name="Powell A.J."/>
            <person name="Barry K."/>
            <person name="Miller A.N."/>
            <person name="Grigoriev I.V."/>
            <person name="Debuchy R."/>
            <person name="Gladieux P."/>
            <person name="Thoren M.H."/>
            <person name="Johannesson H."/>
        </authorList>
    </citation>
    <scope>NUCLEOTIDE SEQUENCE</scope>
    <source>
        <strain evidence="3">CBS 315.58</strain>
    </source>
</reference>
<protein>
    <submittedName>
        <fullName evidence="3">Uncharacterized protein</fullName>
    </submittedName>
</protein>
<comment type="caution">
    <text evidence="3">The sequence shown here is derived from an EMBL/GenBank/DDBJ whole genome shotgun (WGS) entry which is preliminary data.</text>
</comment>
<keyword evidence="2" id="KW-0732">Signal</keyword>
<feature type="compositionally biased region" description="Polar residues" evidence="1">
    <location>
        <begin position="25"/>
        <end position="47"/>
    </location>
</feature>
<accession>A0AAN6XLV1</accession>
<dbReference type="AlphaFoldDB" id="A0AAN6XLV1"/>
<feature type="region of interest" description="Disordered" evidence="1">
    <location>
        <begin position="20"/>
        <end position="208"/>
    </location>
</feature>
<dbReference type="EMBL" id="MU863914">
    <property type="protein sequence ID" value="KAK4200867.1"/>
    <property type="molecule type" value="Genomic_DNA"/>
</dbReference>
<feature type="chain" id="PRO_5042873877" evidence="2">
    <location>
        <begin position="22"/>
        <end position="208"/>
    </location>
</feature>
<dbReference type="Proteomes" id="UP001303160">
    <property type="component" value="Unassembled WGS sequence"/>
</dbReference>
<proteinExistence type="predicted"/>
<feature type="signal peptide" evidence="2">
    <location>
        <begin position="1"/>
        <end position="21"/>
    </location>
</feature>
<evidence type="ECO:0000256" key="1">
    <source>
        <dbReference type="SAM" id="MobiDB-lite"/>
    </source>
</evidence>
<gene>
    <name evidence="3" type="ORF">QBC40DRAFT_279309</name>
</gene>
<feature type="compositionally biased region" description="Low complexity" evidence="1">
    <location>
        <begin position="74"/>
        <end position="86"/>
    </location>
</feature>
<evidence type="ECO:0000313" key="3">
    <source>
        <dbReference type="EMBL" id="KAK4200867.1"/>
    </source>
</evidence>
<organism evidence="3 4">
    <name type="scientific">Triangularia verruculosa</name>
    <dbReference type="NCBI Taxonomy" id="2587418"/>
    <lineage>
        <taxon>Eukaryota</taxon>
        <taxon>Fungi</taxon>
        <taxon>Dikarya</taxon>
        <taxon>Ascomycota</taxon>
        <taxon>Pezizomycotina</taxon>
        <taxon>Sordariomycetes</taxon>
        <taxon>Sordariomycetidae</taxon>
        <taxon>Sordariales</taxon>
        <taxon>Podosporaceae</taxon>
        <taxon>Triangularia</taxon>
    </lineage>
</organism>